<sequence length="81" mass="9070">MKFKSAADLRVGESGVIREFSLEDLPVKLLEMGCLPGTELEVKHVAPFNGPIYFRMADYHIAIRRDLASLILLEDSVEHVA</sequence>
<dbReference type="Pfam" id="PF04023">
    <property type="entry name" value="FeoA"/>
    <property type="match status" value="1"/>
</dbReference>
<evidence type="ECO:0000313" key="4">
    <source>
        <dbReference type="Proteomes" id="UP000484164"/>
    </source>
</evidence>
<dbReference type="Gene3D" id="2.30.30.90">
    <property type="match status" value="1"/>
</dbReference>
<dbReference type="PANTHER" id="PTHR42954:SF2">
    <property type="entry name" value="FE(2+) TRANSPORT PROTEIN A"/>
    <property type="match status" value="1"/>
</dbReference>
<dbReference type="SUPFAM" id="SSF50037">
    <property type="entry name" value="C-terminal domain of transcriptional repressors"/>
    <property type="match status" value="1"/>
</dbReference>
<keyword evidence="4" id="KW-1185">Reference proteome</keyword>
<protein>
    <submittedName>
        <fullName evidence="3">Ferrous iron transport protein A</fullName>
    </submittedName>
</protein>
<evidence type="ECO:0000259" key="2">
    <source>
        <dbReference type="SMART" id="SM00899"/>
    </source>
</evidence>
<dbReference type="InterPro" id="IPR052713">
    <property type="entry name" value="FeoA"/>
</dbReference>
<dbReference type="SMART" id="SM00899">
    <property type="entry name" value="FeoA"/>
    <property type="match status" value="1"/>
</dbReference>
<accession>A0A6L3ZHB9</accession>
<reference evidence="3 4" key="1">
    <citation type="submission" date="2019-10" db="EMBL/GenBank/DDBJ databases">
        <title>Genome sequence of Phaeocystidibacter marisrubri JCM30614 (type strain).</title>
        <authorList>
            <person name="Bowman J.P."/>
        </authorList>
    </citation>
    <scope>NUCLEOTIDE SEQUENCE [LARGE SCALE GENOMIC DNA]</scope>
    <source>
        <strain evidence="3 4">JCM 30614</strain>
    </source>
</reference>
<dbReference type="InterPro" id="IPR038157">
    <property type="entry name" value="FeoA_core_dom"/>
</dbReference>
<dbReference type="GO" id="GO:0046914">
    <property type="term" value="F:transition metal ion binding"/>
    <property type="evidence" value="ECO:0007669"/>
    <property type="project" value="InterPro"/>
</dbReference>
<keyword evidence="1" id="KW-0408">Iron</keyword>
<dbReference type="AlphaFoldDB" id="A0A6L3ZHB9"/>
<proteinExistence type="predicted"/>
<dbReference type="PANTHER" id="PTHR42954">
    <property type="entry name" value="FE(2+) TRANSPORT PROTEIN A"/>
    <property type="match status" value="1"/>
</dbReference>
<gene>
    <name evidence="3" type="ORF">F8C82_00850</name>
</gene>
<name>A0A6L3ZHB9_9FLAO</name>
<dbReference type="EMBL" id="WBVQ01000001">
    <property type="protein sequence ID" value="KAB2816978.1"/>
    <property type="molecule type" value="Genomic_DNA"/>
</dbReference>
<evidence type="ECO:0000256" key="1">
    <source>
        <dbReference type="ARBA" id="ARBA00023004"/>
    </source>
</evidence>
<feature type="domain" description="Ferrous iron transporter FeoA-like" evidence="2">
    <location>
        <begin position="4"/>
        <end position="75"/>
    </location>
</feature>
<dbReference type="InterPro" id="IPR008988">
    <property type="entry name" value="Transcriptional_repressor_C"/>
</dbReference>
<dbReference type="RefSeq" id="WP_151691550.1">
    <property type="nucleotide sequence ID" value="NZ_BMGX01000002.1"/>
</dbReference>
<dbReference type="InterPro" id="IPR007167">
    <property type="entry name" value="Fe-transptr_FeoA-like"/>
</dbReference>
<dbReference type="OrthoDB" id="9811076at2"/>
<organism evidence="3 4">
    <name type="scientific">Phaeocystidibacter marisrubri</name>
    <dbReference type="NCBI Taxonomy" id="1577780"/>
    <lineage>
        <taxon>Bacteria</taxon>
        <taxon>Pseudomonadati</taxon>
        <taxon>Bacteroidota</taxon>
        <taxon>Flavobacteriia</taxon>
        <taxon>Flavobacteriales</taxon>
        <taxon>Phaeocystidibacteraceae</taxon>
        <taxon>Phaeocystidibacter</taxon>
    </lineage>
</organism>
<evidence type="ECO:0000313" key="3">
    <source>
        <dbReference type="EMBL" id="KAB2816978.1"/>
    </source>
</evidence>
<comment type="caution">
    <text evidence="3">The sequence shown here is derived from an EMBL/GenBank/DDBJ whole genome shotgun (WGS) entry which is preliminary data.</text>
</comment>
<dbReference type="Proteomes" id="UP000484164">
    <property type="component" value="Unassembled WGS sequence"/>
</dbReference>